<protein>
    <recommendedName>
        <fullName evidence="2">Putative plant transposon protein domain-containing protein</fullName>
    </recommendedName>
</protein>
<sequence>MSTPQKRKGSQTPASCHDSDSPSKRSRTRFGASGASGSQQRAEASSPKYFNTWGWNRLTIPVGFVCVELVREFYVNIHATDKEAETIKTYVRGKFLDFSIDDISSILLMLPINPDIVGFPYPSSITGPSLNSLAHLCTTHVSEIDETRARFMLAIASNLPIDLCRLMFNLILEASLDNSSCTFLPFGLLVTEFLGIHLIVPESHESRLPTGKPISRITLRLSSAHLGVHPPPPHLESHAVDLDPPKDEVPAPAATDLPSTSTAPPPTSSSSSAAIDSRIADAIASLFAHIDVIHKDLVERIGQVHDRVDLIVER</sequence>
<feature type="region of interest" description="Disordered" evidence="1">
    <location>
        <begin position="1"/>
        <end position="43"/>
    </location>
</feature>
<dbReference type="Proteomes" id="UP000585474">
    <property type="component" value="Unassembled WGS sequence"/>
</dbReference>
<organism evidence="3 4">
    <name type="scientific">Actinidia rufa</name>
    <dbReference type="NCBI Taxonomy" id="165716"/>
    <lineage>
        <taxon>Eukaryota</taxon>
        <taxon>Viridiplantae</taxon>
        <taxon>Streptophyta</taxon>
        <taxon>Embryophyta</taxon>
        <taxon>Tracheophyta</taxon>
        <taxon>Spermatophyta</taxon>
        <taxon>Magnoliopsida</taxon>
        <taxon>eudicotyledons</taxon>
        <taxon>Gunneridae</taxon>
        <taxon>Pentapetalae</taxon>
        <taxon>asterids</taxon>
        <taxon>Ericales</taxon>
        <taxon>Actinidiaceae</taxon>
        <taxon>Actinidia</taxon>
    </lineage>
</organism>
<dbReference type="EMBL" id="BJWL01000001">
    <property type="protein sequence ID" value="GFY81331.1"/>
    <property type="molecule type" value="Genomic_DNA"/>
</dbReference>
<evidence type="ECO:0000313" key="4">
    <source>
        <dbReference type="Proteomes" id="UP000585474"/>
    </source>
</evidence>
<feature type="domain" description="Putative plant transposon protein" evidence="2">
    <location>
        <begin position="54"/>
        <end position="193"/>
    </location>
</feature>
<dbReference type="AlphaFoldDB" id="A0A7J0E4A7"/>
<name>A0A7J0E4A7_9ERIC</name>
<dbReference type="Pfam" id="PF20167">
    <property type="entry name" value="Transposase_32"/>
    <property type="match status" value="1"/>
</dbReference>
<proteinExistence type="predicted"/>
<reference evidence="3 4" key="1">
    <citation type="submission" date="2019-07" db="EMBL/GenBank/DDBJ databases">
        <title>De Novo Assembly of kiwifruit Actinidia rufa.</title>
        <authorList>
            <person name="Sugita-Konishi S."/>
            <person name="Sato K."/>
            <person name="Mori E."/>
            <person name="Abe Y."/>
            <person name="Kisaki G."/>
            <person name="Hamano K."/>
            <person name="Suezawa K."/>
            <person name="Otani M."/>
            <person name="Fukuda T."/>
            <person name="Manabe T."/>
            <person name="Gomi K."/>
            <person name="Tabuchi M."/>
            <person name="Akimitsu K."/>
            <person name="Kataoka I."/>
        </authorList>
    </citation>
    <scope>NUCLEOTIDE SEQUENCE [LARGE SCALE GENOMIC DNA]</scope>
    <source>
        <strain evidence="4">cv. Fuchu</strain>
    </source>
</reference>
<comment type="caution">
    <text evidence="3">The sequence shown here is derived from an EMBL/GenBank/DDBJ whole genome shotgun (WGS) entry which is preliminary data.</text>
</comment>
<gene>
    <name evidence="3" type="ORF">Acr_01g0011400</name>
</gene>
<evidence type="ECO:0000259" key="2">
    <source>
        <dbReference type="Pfam" id="PF20167"/>
    </source>
</evidence>
<evidence type="ECO:0000256" key="1">
    <source>
        <dbReference type="SAM" id="MobiDB-lite"/>
    </source>
</evidence>
<keyword evidence="4" id="KW-1185">Reference proteome</keyword>
<feature type="compositionally biased region" description="Low complexity" evidence="1">
    <location>
        <begin position="250"/>
        <end position="273"/>
    </location>
</feature>
<dbReference type="InterPro" id="IPR046796">
    <property type="entry name" value="Transposase_32_dom"/>
</dbReference>
<feature type="region of interest" description="Disordered" evidence="1">
    <location>
        <begin position="230"/>
        <end position="273"/>
    </location>
</feature>
<evidence type="ECO:0000313" key="3">
    <source>
        <dbReference type="EMBL" id="GFY81331.1"/>
    </source>
</evidence>
<feature type="compositionally biased region" description="Basic and acidic residues" evidence="1">
    <location>
        <begin position="235"/>
        <end position="249"/>
    </location>
</feature>
<accession>A0A7J0E4A7</accession>
<dbReference type="OrthoDB" id="1559178at2759"/>